<feature type="domain" description="SusD-like N-terminal" evidence="8">
    <location>
        <begin position="33"/>
        <end position="245"/>
    </location>
</feature>
<feature type="signal peptide" evidence="6">
    <location>
        <begin position="1"/>
        <end position="22"/>
    </location>
</feature>
<sequence>MKLIIKGIFTVMSGCLFLAAVSCTDAIKFGSDFLEKAPSGDVTADTVFNNAEYTKQFLAGIYSLQYYGLPYRHVTSFPYTYDNYCSKFDDMTDCYLSNFSNEGVSVKYYTGTLNSNDGGNSMLFDYRTNNTFEAIHSCWLLLENIDKVPDMDETTKAEYKAEAKCLIAAKYFDAFKFYGGMPIIKGTFSGTDNSYHLPRGTVEETVNYMVGLLNQAIPYLPWTVANPESDAGHWTKAGAMALKCKIWQFAASPLFNSSNGYYGGTTDAEKQHLVWYGGYKPELWDSLYDACRDFFKELDARGGYALEQAEGHRPQDYCNAFRKAYFNAKSHEILHFTRVNNMDAYKSSTYTWHSWQTIGRCSTNPTFDYMTMFGWADGRPFNWDQMSDAQKDTMFTTGGGDATHVHYTRDPRLYETMLVNGEATSMDEATGNLSGRMREMWIGGGASGVKGGYSEAAFANASINEATSQFGTGLGNQKYYCNTDGIRSPYQIQWCYLRLSDIYLTYAEAKLQKGDLQGAIALIDKIRARVGLKGLEAAYPDKHLSTDKEALLNCLLQERVCELGLEDTRYFDLIRYKRSDIFEKPVHKLLTYPLHDDGTPYGDKEETRWFGYNQKHHINYPVKFKYETKVVKRTRIWWTDGFDPKWYLQPWPLTEVNKGYGLVQNPGW</sequence>
<evidence type="ECO:0000313" key="10">
    <source>
        <dbReference type="Proteomes" id="UP001204015"/>
    </source>
</evidence>
<evidence type="ECO:0000256" key="6">
    <source>
        <dbReference type="SAM" id="SignalP"/>
    </source>
</evidence>
<evidence type="ECO:0000256" key="2">
    <source>
        <dbReference type="ARBA" id="ARBA00006275"/>
    </source>
</evidence>
<dbReference type="InterPro" id="IPR012944">
    <property type="entry name" value="SusD_RagB_dom"/>
</dbReference>
<reference evidence="9 10" key="1">
    <citation type="submission" date="2022-06" db="EMBL/GenBank/DDBJ databases">
        <title>A taxonomic note on the genus Prevotella: Description of four novel genera and emended description of the genera Hallella and Xylanibacter.</title>
        <authorList>
            <person name="Hitch T.C.A."/>
        </authorList>
    </citation>
    <scope>NUCLEOTIDE SEQUENCE [LARGE SCALE GENOMIC DNA]</scope>
    <source>
        <strain evidence="9 10">DSM 100619</strain>
    </source>
</reference>
<dbReference type="EMBL" id="JAMXLY010000017">
    <property type="protein sequence ID" value="MCO6025410.1"/>
    <property type="molecule type" value="Genomic_DNA"/>
</dbReference>
<dbReference type="InterPro" id="IPR033985">
    <property type="entry name" value="SusD-like_N"/>
</dbReference>
<dbReference type="Pfam" id="PF07980">
    <property type="entry name" value="SusD_RagB"/>
    <property type="match status" value="1"/>
</dbReference>
<evidence type="ECO:0000259" key="7">
    <source>
        <dbReference type="Pfam" id="PF07980"/>
    </source>
</evidence>
<dbReference type="Gene3D" id="1.25.40.390">
    <property type="match status" value="1"/>
</dbReference>
<protein>
    <submittedName>
        <fullName evidence="9">RagB/SusD family nutrient uptake outer membrane protein</fullName>
    </submittedName>
</protein>
<evidence type="ECO:0000313" key="9">
    <source>
        <dbReference type="EMBL" id="MCO6025410.1"/>
    </source>
</evidence>
<keyword evidence="4" id="KW-0472">Membrane</keyword>
<comment type="similarity">
    <text evidence="2">Belongs to the SusD family.</text>
</comment>
<gene>
    <name evidence="9" type="ORF">NG821_06075</name>
</gene>
<evidence type="ECO:0000259" key="8">
    <source>
        <dbReference type="Pfam" id="PF14322"/>
    </source>
</evidence>
<evidence type="ECO:0000256" key="5">
    <source>
        <dbReference type="ARBA" id="ARBA00023237"/>
    </source>
</evidence>
<feature type="chain" id="PRO_5046860687" evidence="6">
    <location>
        <begin position="23"/>
        <end position="668"/>
    </location>
</feature>
<comment type="caution">
    <text evidence="9">The sequence shown here is derived from an EMBL/GenBank/DDBJ whole genome shotgun (WGS) entry which is preliminary data.</text>
</comment>
<evidence type="ECO:0000256" key="3">
    <source>
        <dbReference type="ARBA" id="ARBA00022729"/>
    </source>
</evidence>
<keyword evidence="3 6" id="KW-0732">Signal</keyword>
<dbReference type="RefSeq" id="WP_252760768.1">
    <property type="nucleotide sequence ID" value="NZ_JAMXLY010000017.1"/>
</dbReference>
<dbReference type="PROSITE" id="PS51257">
    <property type="entry name" value="PROKAR_LIPOPROTEIN"/>
    <property type="match status" value="1"/>
</dbReference>
<evidence type="ECO:0000256" key="1">
    <source>
        <dbReference type="ARBA" id="ARBA00004442"/>
    </source>
</evidence>
<feature type="domain" description="RagB/SusD" evidence="7">
    <location>
        <begin position="338"/>
        <end position="668"/>
    </location>
</feature>
<accession>A0ABT1BWF6</accession>
<dbReference type="InterPro" id="IPR011990">
    <property type="entry name" value="TPR-like_helical_dom_sf"/>
</dbReference>
<evidence type="ECO:0000256" key="4">
    <source>
        <dbReference type="ARBA" id="ARBA00023136"/>
    </source>
</evidence>
<comment type="subcellular location">
    <subcellularLocation>
        <location evidence="1">Cell outer membrane</location>
    </subcellularLocation>
</comment>
<dbReference type="Pfam" id="PF14322">
    <property type="entry name" value="SusD-like_3"/>
    <property type="match status" value="1"/>
</dbReference>
<keyword evidence="5" id="KW-0998">Cell outer membrane</keyword>
<name>A0ABT1BWF6_9BACT</name>
<dbReference type="Proteomes" id="UP001204015">
    <property type="component" value="Unassembled WGS sequence"/>
</dbReference>
<keyword evidence="10" id="KW-1185">Reference proteome</keyword>
<dbReference type="SUPFAM" id="SSF48452">
    <property type="entry name" value="TPR-like"/>
    <property type="match status" value="1"/>
</dbReference>
<organism evidence="9 10">
    <name type="scientific">Segatella cerevisiae</name>
    <dbReference type="NCBI Taxonomy" id="2053716"/>
    <lineage>
        <taxon>Bacteria</taxon>
        <taxon>Pseudomonadati</taxon>
        <taxon>Bacteroidota</taxon>
        <taxon>Bacteroidia</taxon>
        <taxon>Bacteroidales</taxon>
        <taxon>Prevotellaceae</taxon>
        <taxon>Segatella</taxon>
    </lineage>
</organism>
<proteinExistence type="inferred from homology"/>